<evidence type="ECO:0000313" key="3">
    <source>
        <dbReference type="Proteomes" id="UP000253529"/>
    </source>
</evidence>
<dbReference type="InterPro" id="IPR025054">
    <property type="entry name" value="DUF3991"/>
</dbReference>
<dbReference type="OrthoDB" id="5757175at2"/>
<keyword evidence="3" id="KW-1185">Reference proteome</keyword>
<dbReference type="AlphaFoldDB" id="A0A366EFS2"/>
<name>A0A366EFS2_9HYPH</name>
<protein>
    <submittedName>
        <fullName evidence="2">Toprim domain-containing protein</fullName>
    </submittedName>
</protein>
<evidence type="ECO:0000313" key="2">
    <source>
        <dbReference type="EMBL" id="RBP01183.1"/>
    </source>
</evidence>
<sequence length="319" mass="34914">MKDPQREVEELRAGVNCATVLEKATPQWLLDRKESSKRCLKYRRGAGEIVIVTHGGAGWWDPNSDAKGDVFRLVQHLEPSLNFGEVRKMLRPLAGIRPDFTPDDRARDRRAPLIPIAQRWARRPRLRRCSDAWRYLAGRGLTEEVLTAAALSDIVRDGPHGSAWFPHRDAAGLVVHVDVRGPTYKGSLTGGSKALFIFHLGKPLRGSRLVLAEAPIDALSRAAIERLREDTIYAATGGGMGPGTIGAVEARLLALKGSPDGLLESATDANPAGDRYAARHEAIARDIGVLFKRLRPPIEGGDWNDALIVSLQGERPNEA</sequence>
<comment type="caution">
    <text evidence="2">The sequence shown here is derived from an EMBL/GenBank/DDBJ whole genome shotgun (WGS) entry which is preliminary data.</text>
</comment>
<dbReference type="Pfam" id="PF13154">
    <property type="entry name" value="DUF3991"/>
    <property type="match status" value="1"/>
</dbReference>
<proteinExistence type="predicted"/>
<gene>
    <name evidence="2" type="ORF">DFR50_15813</name>
</gene>
<feature type="domain" description="DUF3991" evidence="1">
    <location>
        <begin position="134"/>
        <end position="202"/>
    </location>
</feature>
<reference evidence="2 3" key="1">
    <citation type="submission" date="2018-06" db="EMBL/GenBank/DDBJ databases">
        <title>Genomic Encyclopedia of Type Strains, Phase IV (KMG-IV): sequencing the most valuable type-strain genomes for metagenomic binning, comparative biology and taxonomic classification.</title>
        <authorList>
            <person name="Goeker M."/>
        </authorList>
    </citation>
    <scope>NUCLEOTIDE SEQUENCE [LARGE SCALE GENOMIC DNA]</scope>
    <source>
        <strain evidence="2 3">DSM 24875</strain>
    </source>
</reference>
<dbReference type="RefSeq" id="WP_113893817.1">
    <property type="nucleotide sequence ID" value="NZ_QNRK01000058.1"/>
</dbReference>
<dbReference type="Proteomes" id="UP000253529">
    <property type="component" value="Unassembled WGS sequence"/>
</dbReference>
<organism evidence="2 3">
    <name type="scientific">Roseiarcus fermentans</name>
    <dbReference type="NCBI Taxonomy" id="1473586"/>
    <lineage>
        <taxon>Bacteria</taxon>
        <taxon>Pseudomonadati</taxon>
        <taxon>Pseudomonadota</taxon>
        <taxon>Alphaproteobacteria</taxon>
        <taxon>Hyphomicrobiales</taxon>
        <taxon>Roseiarcaceae</taxon>
        <taxon>Roseiarcus</taxon>
    </lineage>
</organism>
<accession>A0A366EFS2</accession>
<dbReference type="EMBL" id="QNRK01000058">
    <property type="protein sequence ID" value="RBP01183.1"/>
    <property type="molecule type" value="Genomic_DNA"/>
</dbReference>
<dbReference type="Pfam" id="PF13155">
    <property type="entry name" value="Toprim_2"/>
    <property type="match status" value="1"/>
</dbReference>
<evidence type="ECO:0000259" key="1">
    <source>
        <dbReference type="Pfam" id="PF13154"/>
    </source>
</evidence>